<proteinExistence type="predicted"/>
<reference evidence="2" key="2">
    <citation type="journal article" date="2015" name="Data Brief">
        <title>Shoot transcriptome of the giant reed, Arundo donax.</title>
        <authorList>
            <person name="Barrero R.A."/>
            <person name="Guerrero F.D."/>
            <person name="Moolhuijzen P."/>
            <person name="Goolsby J.A."/>
            <person name="Tidwell J."/>
            <person name="Bellgard S.E."/>
            <person name="Bellgard M.I."/>
        </authorList>
    </citation>
    <scope>NUCLEOTIDE SEQUENCE</scope>
    <source>
        <tissue evidence="2">Shoot tissue taken approximately 20 cm above the soil surface</tissue>
    </source>
</reference>
<dbReference type="EMBL" id="GBRH01205457">
    <property type="protein sequence ID" value="JAD92438.1"/>
    <property type="molecule type" value="Transcribed_RNA"/>
</dbReference>
<feature type="compositionally biased region" description="Low complexity" evidence="1">
    <location>
        <begin position="11"/>
        <end position="26"/>
    </location>
</feature>
<reference evidence="2" key="1">
    <citation type="submission" date="2014-09" db="EMBL/GenBank/DDBJ databases">
        <authorList>
            <person name="Magalhaes I.L.F."/>
            <person name="Oliveira U."/>
            <person name="Santos F.R."/>
            <person name="Vidigal T.H.D.A."/>
            <person name="Brescovit A.D."/>
            <person name="Santos A.J."/>
        </authorList>
    </citation>
    <scope>NUCLEOTIDE SEQUENCE</scope>
    <source>
        <tissue evidence="2">Shoot tissue taken approximately 20 cm above the soil surface</tissue>
    </source>
</reference>
<protein>
    <submittedName>
        <fullName evidence="2">TUBB7</fullName>
    </submittedName>
</protein>
<name>A0A0A9E0C8_ARUDO</name>
<dbReference type="AlphaFoldDB" id="A0A0A9E0C8"/>
<evidence type="ECO:0000256" key="1">
    <source>
        <dbReference type="SAM" id="MobiDB-lite"/>
    </source>
</evidence>
<accession>A0A0A9E0C8</accession>
<sequence>MARSARSPWCRARGPLARRAGRTGPRWPRCSRR</sequence>
<feature type="region of interest" description="Disordered" evidence="1">
    <location>
        <begin position="1"/>
        <end position="33"/>
    </location>
</feature>
<organism evidence="2">
    <name type="scientific">Arundo donax</name>
    <name type="common">Giant reed</name>
    <name type="synonym">Donax arundinaceus</name>
    <dbReference type="NCBI Taxonomy" id="35708"/>
    <lineage>
        <taxon>Eukaryota</taxon>
        <taxon>Viridiplantae</taxon>
        <taxon>Streptophyta</taxon>
        <taxon>Embryophyta</taxon>
        <taxon>Tracheophyta</taxon>
        <taxon>Spermatophyta</taxon>
        <taxon>Magnoliopsida</taxon>
        <taxon>Liliopsida</taxon>
        <taxon>Poales</taxon>
        <taxon>Poaceae</taxon>
        <taxon>PACMAD clade</taxon>
        <taxon>Arundinoideae</taxon>
        <taxon>Arundineae</taxon>
        <taxon>Arundo</taxon>
    </lineage>
</organism>
<evidence type="ECO:0000313" key="2">
    <source>
        <dbReference type="EMBL" id="JAD92438.1"/>
    </source>
</evidence>